<dbReference type="SUPFAM" id="SSF56112">
    <property type="entry name" value="Protein kinase-like (PK-like)"/>
    <property type="match status" value="1"/>
</dbReference>
<dbReference type="PANTHER" id="PTHR43671">
    <property type="entry name" value="SERINE/THREONINE-PROTEIN KINASE NEK"/>
    <property type="match status" value="1"/>
</dbReference>
<evidence type="ECO:0000313" key="10">
    <source>
        <dbReference type="EMBL" id="VAW66875.1"/>
    </source>
</evidence>
<sequence length="802" mass="89499">MDLKNTKNALHEGYLLHWYEIRQIIGRGGFGITYLAQDNNLDRLVAIKEFMPEDFAVRESNSTVHPKSGEQKALYEWGLRRFVDEARTLAKFTHPNIVRVLSVFEENNTAYMIMEYAQGKDLSGIFKKSPKMSEDELLDIFIPIMDGLSLVHNAGFIHRDIKPANIYICDNDSPLLLDFGSARQSLGGKTKALTSLVTFGYAPFEQYNEGTGKQGSWTDIYSLGASLYTGITGKKPVDAMARGGCLLEQNIDAYEPASIIAKGEYSDNFLLAVDKALMFKVEDRPAHILECADMLLGKTEAPQLPDFMIRQPESEADETIIRSGVNVGVNAGANASTGGSHRLSKSGPNGPQGLIDSRGVRHSARTDTVIKARNSGGNLNSASAGDRQGSKNNSAPQKSVKPGKSFRQTMVISLLAALVLATVVGGFLNKEIILEKIKSESQVQTERQRPGAPEVDNIKTDSDRKKITRNKQQLKVKIEKLLTQADELFRKADYVTPPVNNALGFYQKALKLDENNKVAQQGLKNIEKELLRLAHAAQLDKQYELSHLYLRQIKAVNPSSSNAESLHKKLDSDLNQSRQVTRWLVEAQKHIKNNRYTAPANKNAYDVYRKILKSQPANSQALRGIKNIQNHYAGLFNQHLAASRFNRAKQDIKVMKAIAAPLSDIRMMQRKLASKQQRPVKASRNKPVVLTPTFKKLDIEQVSSKVTQFKTAMQSRNTNEIKKISQFVPGRQQFVEELLSQYKSINVKISGLQLIASKNSAKAQVELKDLVGINGKKIIPGNWSRFAISISYNNKNELKVYW</sequence>
<feature type="coiled-coil region" evidence="7">
    <location>
        <begin position="464"/>
        <end position="529"/>
    </location>
</feature>
<dbReference type="Gene3D" id="1.10.510.10">
    <property type="entry name" value="Transferase(Phosphotransferase) domain 1"/>
    <property type="match status" value="1"/>
</dbReference>
<name>A0A3B0XEY4_9ZZZZ</name>
<proteinExistence type="inferred from homology"/>
<evidence type="ECO:0000256" key="1">
    <source>
        <dbReference type="ARBA" id="ARBA00010886"/>
    </source>
</evidence>
<dbReference type="InterPro" id="IPR017441">
    <property type="entry name" value="Protein_kinase_ATP_BS"/>
</dbReference>
<evidence type="ECO:0000259" key="9">
    <source>
        <dbReference type="PROSITE" id="PS50011"/>
    </source>
</evidence>
<dbReference type="PROSITE" id="PS00107">
    <property type="entry name" value="PROTEIN_KINASE_ATP"/>
    <property type="match status" value="1"/>
</dbReference>
<dbReference type="PROSITE" id="PS50011">
    <property type="entry name" value="PROTEIN_KINASE_DOM"/>
    <property type="match status" value="1"/>
</dbReference>
<evidence type="ECO:0000256" key="4">
    <source>
        <dbReference type="ARBA" id="ARBA00022741"/>
    </source>
</evidence>
<dbReference type="PANTHER" id="PTHR43671:SF13">
    <property type="entry name" value="SERINE_THREONINE-PROTEIN KINASE NEK2"/>
    <property type="match status" value="1"/>
</dbReference>
<evidence type="ECO:0000256" key="3">
    <source>
        <dbReference type="ARBA" id="ARBA00022679"/>
    </source>
</evidence>
<dbReference type="PROSITE" id="PS00108">
    <property type="entry name" value="PROTEIN_KINASE_ST"/>
    <property type="match status" value="1"/>
</dbReference>
<accession>A0A3B0XEY4</accession>
<gene>
    <name evidence="10" type="ORF">MNBD_GAMMA09-3109</name>
</gene>
<dbReference type="Gene3D" id="1.25.40.10">
    <property type="entry name" value="Tetratricopeptide repeat domain"/>
    <property type="match status" value="1"/>
</dbReference>
<dbReference type="CDD" id="cd14014">
    <property type="entry name" value="STKc_PknB_like"/>
    <property type="match status" value="1"/>
</dbReference>
<keyword evidence="10" id="KW-0723">Serine/threonine-protein kinase</keyword>
<evidence type="ECO:0000256" key="7">
    <source>
        <dbReference type="SAM" id="Coils"/>
    </source>
</evidence>
<feature type="region of interest" description="Disordered" evidence="8">
    <location>
        <begin position="332"/>
        <end position="403"/>
    </location>
</feature>
<dbReference type="EC" id="2.7.11.1" evidence="2"/>
<dbReference type="InterPro" id="IPR011009">
    <property type="entry name" value="Kinase-like_dom_sf"/>
</dbReference>
<evidence type="ECO:0000256" key="8">
    <source>
        <dbReference type="SAM" id="MobiDB-lite"/>
    </source>
</evidence>
<keyword evidence="4" id="KW-0547">Nucleotide-binding</keyword>
<keyword evidence="3" id="KW-0808">Transferase</keyword>
<feature type="domain" description="Protein kinase" evidence="9">
    <location>
        <begin position="19"/>
        <end position="296"/>
    </location>
</feature>
<reference evidence="10" key="1">
    <citation type="submission" date="2018-06" db="EMBL/GenBank/DDBJ databases">
        <authorList>
            <person name="Zhirakovskaya E."/>
        </authorList>
    </citation>
    <scope>NUCLEOTIDE SEQUENCE</scope>
</reference>
<dbReference type="GO" id="GO:0005524">
    <property type="term" value="F:ATP binding"/>
    <property type="evidence" value="ECO:0007669"/>
    <property type="project" value="UniProtKB-KW"/>
</dbReference>
<keyword evidence="7" id="KW-0175">Coiled coil</keyword>
<evidence type="ECO:0000256" key="2">
    <source>
        <dbReference type="ARBA" id="ARBA00012513"/>
    </source>
</evidence>
<dbReference type="InterPro" id="IPR008271">
    <property type="entry name" value="Ser/Thr_kinase_AS"/>
</dbReference>
<evidence type="ECO:0000256" key="6">
    <source>
        <dbReference type="ARBA" id="ARBA00022840"/>
    </source>
</evidence>
<dbReference type="AlphaFoldDB" id="A0A3B0XEY4"/>
<evidence type="ECO:0000256" key="5">
    <source>
        <dbReference type="ARBA" id="ARBA00022777"/>
    </source>
</evidence>
<keyword evidence="6" id="KW-0067">ATP-binding</keyword>
<comment type="similarity">
    <text evidence="1">Belongs to the protein kinase superfamily. NEK Ser/Thr protein kinase family. NIMA subfamily.</text>
</comment>
<dbReference type="GO" id="GO:0004674">
    <property type="term" value="F:protein serine/threonine kinase activity"/>
    <property type="evidence" value="ECO:0007669"/>
    <property type="project" value="UniProtKB-KW"/>
</dbReference>
<dbReference type="InterPro" id="IPR011990">
    <property type="entry name" value="TPR-like_helical_dom_sf"/>
</dbReference>
<dbReference type="SMART" id="SM00220">
    <property type="entry name" value="S_TKc"/>
    <property type="match status" value="1"/>
</dbReference>
<dbReference type="EMBL" id="UOFI01000087">
    <property type="protein sequence ID" value="VAW66875.1"/>
    <property type="molecule type" value="Genomic_DNA"/>
</dbReference>
<keyword evidence="5 10" id="KW-0418">Kinase</keyword>
<protein>
    <recommendedName>
        <fullName evidence="2">non-specific serine/threonine protein kinase</fullName>
        <ecNumber evidence="2">2.7.11.1</ecNumber>
    </recommendedName>
</protein>
<organism evidence="10">
    <name type="scientific">hydrothermal vent metagenome</name>
    <dbReference type="NCBI Taxonomy" id="652676"/>
    <lineage>
        <taxon>unclassified sequences</taxon>
        <taxon>metagenomes</taxon>
        <taxon>ecological metagenomes</taxon>
    </lineage>
</organism>
<dbReference type="InterPro" id="IPR050660">
    <property type="entry name" value="NEK_Ser/Thr_kinase"/>
</dbReference>
<dbReference type="InterPro" id="IPR000719">
    <property type="entry name" value="Prot_kinase_dom"/>
</dbReference>
<dbReference type="Pfam" id="PF00069">
    <property type="entry name" value="Pkinase"/>
    <property type="match status" value="1"/>
</dbReference>